<dbReference type="HOGENOM" id="CLU_2084503_0_0_1"/>
<name>G2YQV8_BOTF4</name>
<dbReference type="AlphaFoldDB" id="G2YQV8"/>
<evidence type="ECO:0000313" key="2">
    <source>
        <dbReference type="Proteomes" id="UP000008177"/>
    </source>
</evidence>
<gene>
    <name evidence="1" type="ORF">BofuT4_P131860.1</name>
</gene>
<dbReference type="InParanoid" id="G2YQV8"/>
<dbReference type="Proteomes" id="UP000008177">
    <property type="component" value="Unplaced contigs"/>
</dbReference>
<organism evidence="1 2">
    <name type="scientific">Botryotinia fuckeliana (strain T4)</name>
    <name type="common">Noble rot fungus</name>
    <name type="synonym">Botrytis cinerea</name>
    <dbReference type="NCBI Taxonomy" id="999810"/>
    <lineage>
        <taxon>Eukaryota</taxon>
        <taxon>Fungi</taxon>
        <taxon>Dikarya</taxon>
        <taxon>Ascomycota</taxon>
        <taxon>Pezizomycotina</taxon>
        <taxon>Leotiomycetes</taxon>
        <taxon>Helotiales</taxon>
        <taxon>Sclerotiniaceae</taxon>
        <taxon>Botrytis</taxon>
    </lineage>
</organism>
<protein>
    <submittedName>
        <fullName evidence="1">Uncharacterized protein</fullName>
    </submittedName>
</protein>
<dbReference type="EMBL" id="FQ790349">
    <property type="protein sequence ID" value="CCD54006.1"/>
    <property type="molecule type" value="Genomic_DNA"/>
</dbReference>
<proteinExistence type="predicted"/>
<evidence type="ECO:0000313" key="1">
    <source>
        <dbReference type="EMBL" id="CCD54006.1"/>
    </source>
</evidence>
<reference evidence="2" key="1">
    <citation type="journal article" date="2011" name="PLoS Genet.">
        <title>Genomic analysis of the necrotrophic fungal pathogens Sclerotinia sclerotiorum and Botrytis cinerea.</title>
        <authorList>
            <person name="Amselem J."/>
            <person name="Cuomo C.A."/>
            <person name="van Kan J.A."/>
            <person name="Viaud M."/>
            <person name="Benito E.P."/>
            <person name="Couloux A."/>
            <person name="Coutinho P.M."/>
            <person name="de Vries R.P."/>
            <person name="Dyer P.S."/>
            <person name="Fillinger S."/>
            <person name="Fournier E."/>
            <person name="Gout L."/>
            <person name="Hahn M."/>
            <person name="Kohn L."/>
            <person name="Lapalu N."/>
            <person name="Plummer K.M."/>
            <person name="Pradier J.M."/>
            <person name="Quevillon E."/>
            <person name="Sharon A."/>
            <person name="Simon A."/>
            <person name="ten Have A."/>
            <person name="Tudzynski B."/>
            <person name="Tudzynski P."/>
            <person name="Wincker P."/>
            <person name="Andrew M."/>
            <person name="Anthouard V."/>
            <person name="Beever R.E."/>
            <person name="Beffa R."/>
            <person name="Benoit I."/>
            <person name="Bouzid O."/>
            <person name="Brault B."/>
            <person name="Chen Z."/>
            <person name="Choquer M."/>
            <person name="Collemare J."/>
            <person name="Cotton P."/>
            <person name="Danchin E.G."/>
            <person name="Da Silva C."/>
            <person name="Gautier A."/>
            <person name="Giraud C."/>
            <person name="Giraud T."/>
            <person name="Gonzalez C."/>
            <person name="Grossetete S."/>
            <person name="Guldener U."/>
            <person name="Henrissat B."/>
            <person name="Howlett B.J."/>
            <person name="Kodira C."/>
            <person name="Kretschmer M."/>
            <person name="Lappartient A."/>
            <person name="Leroch M."/>
            <person name="Levis C."/>
            <person name="Mauceli E."/>
            <person name="Neuveglise C."/>
            <person name="Oeser B."/>
            <person name="Pearson M."/>
            <person name="Poulain J."/>
            <person name="Poussereau N."/>
            <person name="Quesneville H."/>
            <person name="Rascle C."/>
            <person name="Schumacher J."/>
            <person name="Segurens B."/>
            <person name="Sexton A."/>
            <person name="Silva E."/>
            <person name="Sirven C."/>
            <person name="Soanes D.M."/>
            <person name="Talbot N.J."/>
            <person name="Templeton M."/>
            <person name="Yandava C."/>
            <person name="Yarden O."/>
            <person name="Zeng Q."/>
            <person name="Rollins J.A."/>
            <person name="Lebrun M.H."/>
            <person name="Dickman M."/>
        </authorList>
    </citation>
    <scope>NUCLEOTIDE SEQUENCE [LARGE SCALE GENOMIC DNA]</scope>
    <source>
        <strain evidence="2">T4</strain>
    </source>
</reference>
<sequence>MTWTYRGGFGTGQSPDKNIYVWHSVLSIDCIWNVKADICPRTHPSSSFPHDQILHLTFTFSQSIHHFTTLTSRDTLDRHRRIQMIRSGRLDGGACFNPITASSSRSFLPLKDTHLAL</sequence>
<accession>G2YQV8</accession>